<keyword evidence="1" id="KW-1133">Transmembrane helix</keyword>
<evidence type="ECO:0000256" key="1">
    <source>
        <dbReference type="SAM" id="Phobius"/>
    </source>
</evidence>
<dbReference type="AlphaFoldDB" id="A0AAE0MAV4"/>
<reference evidence="2" key="2">
    <citation type="submission" date="2023-06" db="EMBL/GenBank/DDBJ databases">
        <authorList>
            <consortium name="Lawrence Berkeley National Laboratory"/>
            <person name="Haridas S."/>
            <person name="Hensen N."/>
            <person name="Bonometti L."/>
            <person name="Westerberg I."/>
            <person name="Brannstrom I.O."/>
            <person name="Guillou S."/>
            <person name="Cros-Aarteil S."/>
            <person name="Calhoun S."/>
            <person name="Kuo A."/>
            <person name="Mondo S."/>
            <person name="Pangilinan J."/>
            <person name="Riley R."/>
            <person name="Labutti K."/>
            <person name="Andreopoulos B."/>
            <person name="Lipzen A."/>
            <person name="Chen C."/>
            <person name="Yanf M."/>
            <person name="Daum C."/>
            <person name="Ng V."/>
            <person name="Clum A."/>
            <person name="Steindorff A."/>
            <person name="Ohm R."/>
            <person name="Martin F."/>
            <person name="Silar P."/>
            <person name="Natvig D."/>
            <person name="Lalanne C."/>
            <person name="Gautier V."/>
            <person name="Ament-Velasquez S.L."/>
            <person name="Kruys A."/>
            <person name="Hutchinson M.I."/>
            <person name="Powell A.J."/>
            <person name="Barry K."/>
            <person name="Miller A.N."/>
            <person name="Grigoriev I.V."/>
            <person name="Debuchy R."/>
            <person name="Gladieux P."/>
            <person name="Thoren M.H."/>
            <person name="Johannesson H."/>
        </authorList>
    </citation>
    <scope>NUCLEOTIDE SEQUENCE</scope>
    <source>
        <strain evidence="2">CBS 118394</strain>
    </source>
</reference>
<accession>A0AAE0MAV4</accession>
<keyword evidence="1" id="KW-0812">Transmembrane</keyword>
<evidence type="ECO:0000313" key="3">
    <source>
        <dbReference type="Proteomes" id="UP001283341"/>
    </source>
</evidence>
<dbReference type="EMBL" id="JAUEDM010000002">
    <property type="protein sequence ID" value="KAK3325742.1"/>
    <property type="molecule type" value="Genomic_DNA"/>
</dbReference>
<keyword evidence="1" id="KW-0472">Membrane</keyword>
<feature type="transmembrane region" description="Helical" evidence="1">
    <location>
        <begin position="41"/>
        <end position="58"/>
    </location>
</feature>
<dbReference type="Proteomes" id="UP001283341">
    <property type="component" value="Unassembled WGS sequence"/>
</dbReference>
<proteinExistence type="predicted"/>
<gene>
    <name evidence="2" type="ORF">B0H66DRAFT_136802</name>
</gene>
<comment type="caution">
    <text evidence="2">The sequence shown here is derived from an EMBL/GenBank/DDBJ whole genome shotgun (WGS) entry which is preliminary data.</text>
</comment>
<evidence type="ECO:0000313" key="2">
    <source>
        <dbReference type="EMBL" id="KAK3325742.1"/>
    </source>
</evidence>
<name>A0AAE0MAV4_9PEZI</name>
<sequence>MLVIFVLQTPSFPPISTCCPPYPKSILISSNLSESANVVTVYNLVYVACVFMCFSFIFKWRERRHSREVCSNT</sequence>
<protein>
    <submittedName>
        <fullName evidence="2">Uncharacterized protein</fullName>
    </submittedName>
</protein>
<organism evidence="2 3">
    <name type="scientific">Apodospora peruviana</name>
    <dbReference type="NCBI Taxonomy" id="516989"/>
    <lineage>
        <taxon>Eukaryota</taxon>
        <taxon>Fungi</taxon>
        <taxon>Dikarya</taxon>
        <taxon>Ascomycota</taxon>
        <taxon>Pezizomycotina</taxon>
        <taxon>Sordariomycetes</taxon>
        <taxon>Sordariomycetidae</taxon>
        <taxon>Sordariales</taxon>
        <taxon>Lasiosphaeriaceae</taxon>
        <taxon>Apodospora</taxon>
    </lineage>
</organism>
<keyword evidence="3" id="KW-1185">Reference proteome</keyword>
<reference evidence="2" key="1">
    <citation type="journal article" date="2023" name="Mol. Phylogenet. Evol.">
        <title>Genome-scale phylogeny and comparative genomics of the fungal order Sordariales.</title>
        <authorList>
            <person name="Hensen N."/>
            <person name="Bonometti L."/>
            <person name="Westerberg I."/>
            <person name="Brannstrom I.O."/>
            <person name="Guillou S."/>
            <person name="Cros-Aarteil S."/>
            <person name="Calhoun S."/>
            <person name="Haridas S."/>
            <person name="Kuo A."/>
            <person name="Mondo S."/>
            <person name="Pangilinan J."/>
            <person name="Riley R."/>
            <person name="LaButti K."/>
            <person name="Andreopoulos B."/>
            <person name="Lipzen A."/>
            <person name="Chen C."/>
            <person name="Yan M."/>
            <person name="Daum C."/>
            <person name="Ng V."/>
            <person name="Clum A."/>
            <person name="Steindorff A."/>
            <person name="Ohm R.A."/>
            <person name="Martin F."/>
            <person name="Silar P."/>
            <person name="Natvig D.O."/>
            <person name="Lalanne C."/>
            <person name="Gautier V."/>
            <person name="Ament-Velasquez S.L."/>
            <person name="Kruys A."/>
            <person name="Hutchinson M.I."/>
            <person name="Powell A.J."/>
            <person name="Barry K."/>
            <person name="Miller A.N."/>
            <person name="Grigoriev I.V."/>
            <person name="Debuchy R."/>
            <person name="Gladieux P."/>
            <person name="Hiltunen Thoren M."/>
            <person name="Johannesson H."/>
        </authorList>
    </citation>
    <scope>NUCLEOTIDE SEQUENCE</scope>
    <source>
        <strain evidence="2">CBS 118394</strain>
    </source>
</reference>